<dbReference type="PANTHER" id="PTHR23513:SF11">
    <property type="entry name" value="STAPHYLOFERRIN A TRANSPORTER"/>
    <property type="match status" value="1"/>
</dbReference>
<dbReference type="GO" id="GO:0022857">
    <property type="term" value="F:transmembrane transporter activity"/>
    <property type="evidence" value="ECO:0007669"/>
    <property type="project" value="InterPro"/>
</dbReference>
<gene>
    <name evidence="10" type="ORF">UFOPK1835_01825</name>
</gene>
<dbReference type="EMBL" id="CAEZUP010000105">
    <property type="protein sequence ID" value="CAB4621579.1"/>
    <property type="molecule type" value="Genomic_DNA"/>
</dbReference>
<proteinExistence type="predicted"/>
<evidence type="ECO:0000256" key="1">
    <source>
        <dbReference type="ARBA" id="ARBA00004651"/>
    </source>
</evidence>
<dbReference type="CDD" id="cd06173">
    <property type="entry name" value="MFS_MefA_like"/>
    <property type="match status" value="1"/>
</dbReference>
<dbReference type="InterPro" id="IPR020846">
    <property type="entry name" value="MFS_dom"/>
</dbReference>
<dbReference type="InterPro" id="IPR036259">
    <property type="entry name" value="MFS_trans_sf"/>
</dbReference>
<feature type="domain" description="Major facilitator superfamily (MFS) profile" evidence="9">
    <location>
        <begin position="5"/>
        <end position="263"/>
    </location>
</feature>
<evidence type="ECO:0000256" key="6">
    <source>
        <dbReference type="ARBA" id="ARBA00023136"/>
    </source>
</evidence>
<evidence type="ECO:0000256" key="8">
    <source>
        <dbReference type="SAM" id="Phobius"/>
    </source>
</evidence>
<evidence type="ECO:0000256" key="2">
    <source>
        <dbReference type="ARBA" id="ARBA00022448"/>
    </source>
</evidence>
<keyword evidence="5 8" id="KW-1133">Transmembrane helix</keyword>
<evidence type="ECO:0000256" key="7">
    <source>
        <dbReference type="SAM" id="MobiDB-lite"/>
    </source>
</evidence>
<organism evidence="10">
    <name type="scientific">freshwater metagenome</name>
    <dbReference type="NCBI Taxonomy" id="449393"/>
    <lineage>
        <taxon>unclassified sequences</taxon>
        <taxon>metagenomes</taxon>
        <taxon>ecological metagenomes</taxon>
    </lineage>
</organism>
<dbReference type="SUPFAM" id="SSF103473">
    <property type="entry name" value="MFS general substrate transporter"/>
    <property type="match status" value="1"/>
</dbReference>
<dbReference type="GO" id="GO:0005886">
    <property type="term" value="C:plasma membrane"/>
    <property type="evidence" value="ECO:0007669"/>
    <property type="project" value="UniProtKB-SubCell"/>
</dbReference>
<evidence type="ECO:0000256" key="4">
    <source>
        <dbReference type="ARBA" id="ARBA00022692"/>
    </source>
</evidence>
<evidence type="ECO:0000313" key="10">
    <source>
        <dbReference type="EMBL" id="CAB4621579.1"/>
    </source>
</evidence>
<keyword evidence="4 8" id="KW-0812">Transmembrane</keyword>
<dbReference type="PROSITE" id="PS50850">
    <property type="entry name" value="MFS"/>
    <property type="match status" value="1"/>
</dbReference>
<feature type="transmembrane region" description="Helical" evidence="8">
    <location>
        <begin position="83"/>
        <end position="105"/>
    </location>
</feature>
<comment type="subcellular location">
    <subcellularLocation>
        <location evidence="1">Cell membrane</location>
        <topology evidence="1">Multi-pass membrane protein</topology>
    </subcellularLocation>
</comment>
<feature type="region of interest" description="Disordered" evidence="7">
    <location>
        <begin position="244"/>
        <end position="263"/>
    </location>
</feature>
<keyword evidence="6 8" id="KW-0472">Membrane</keyword>
<protein>
    <submittedName>
        <fullName evidence="10">Unannotated protein</fullName>
    </submittedName>
</protein>
<dbReference type="Gene3D" id="1.20.1250.20">
    <property type="entry name" value="MFS general substrate transporter like domains"/>
    <property type="match status" value="1"/>
</dbReference>
<feature type="transmembrane region" description="Helical" evidence="8">
    <location>
        <begin position="112"/>
        <end position="129"/>
    </location>
</feature>
<feature type="transmembrane region" description="Helical" evidence="8">
    <location>
        <begin position="197"/>
        <end position="216"/>
    </location>
</feature>
<evidence type="ECO:0000256" key="3">
    <source>
        <dbReference type="ARBA" id="ARBA00022475"/>
    </source>
</evidence>
<dbReference type="PANTHER" id="PTHR23513">
    <property type="entry name" value="INTEGRAL MEMBRANE EFFLUX PROTEIN-RELATED"/>
    <property type="match status" value="1"/>
</dbReference>
<feature type="transmembrane region" description="Helical" evidence="8">
    <location>
        <begin position="51"/>
        <end position="71"/>
    </location>
</feature>
<accession>A0A6J6IBT1</accession>
<keyword evidence="2" id="KW-0813">Transport</keyword>
<keyword evidence="3" id="KW-1003">Cell membrane</keyword>
<name>A0A6J6IBT1_9ZZZZ</name>
<dbReference type="AlphaFoldDB" id="A0A6J6IBT1"/>
<evidence type="ECO:0000256" key="5">
    <source>
        <dbReference type="ARBA" id="ARBA00022989"/>
    </source>
</evidence>
<dbReference type="InterPro" id="IPR010290">
    <property type="entry name" value="TM_effector"/>
</dbReference>
<sequence length="263" mass="27466">MNGVSYLAATVALLMMRRSEFVPKAPVAKSPGQVREGVRVVWADPRLRTPILMTIVIGALAYENQIALPLFAKYVFGGSAGSYGLLSSAMGIGSVIGGLLIARFGRASHRRMGFAALFLGVSMLIASVMPSIGFMVIALVVVGAGSVAFITMGSATLQMNAPVEVRGRVMALYVTAIIGTTPIGGPVIGWIGQQFGARATFVTGGMACILTALAAWRSLARVTEPVLSDVEDAAIEKRAVIAAEDAESDKSSAMPRHISTPEP</sequence>
<feature type="transmembrane region" description="Helical" evidence="8">
    <location>
        <begin position="169"/>
        <end position="191"/>
    </location>
</feature>
<evidence type="ECO:0000259" key="9">
    <source>
        <dbReference type="PROSITE" id="PS50850"/>
    </source>
</evidence>
<reference evidence="10" key="1">
    <citation type="submission" date="2020-05" db="EMBL/GenBank/DDBJ databases">
        <authorList>
            <person name="Chiriac C."/>
            <person name="Salcher M."/>
            <person name="Ghai R."/>
            <person name="Kavagutti S V."/>
        </authorList>
    </citation>
    <scope>NUCLEOTIDE SEQUENCE</scope>
</reference>
<dbReference type="Pfam" id="PF05977">
    <property type="entry name" value="MFS_3"/>
    <property type="match status" value="1"/>
</dbReference>
<feature type="transmembrane region" description="Helical" evidence="8">
    <location>
        <begin position="135"/>
        <end position="157"/>
    </location>
</feature>